<evidence type="ECO:0000256" key="7">
    <source>
        <dbReference type="ARBA" id="ARBA00022918"/>
    </source>
</evidence>
<protein>
    <recommendedName>
        <fullName evidence="8">Reverse transcriptase domain-containing protein</fullName>
    </recommendedName>
</protein>
<keyword evidence="5" id="KW-0255">Endonuclease</keyword>
<dbReference type="InterPro" id="IPR043128">
    <property type="entry name" value="Rev_trsase/Diguanyl_cyclase"/>
</dbReference>
<dbReference type="Pfam" id="PF13650">
    <property type="entry name" value="Asp_protease_2"/>
    <property type="match status" value="1"/>
</dbReference>
<keyword evidence="1" id="KW-0645">Protease</keyword>
<dbReference type="AlphaFoldDB" id="A0A813QAU7"/>
<dbReference type="GO" id="GO:0004519">
    <property type="term" value="F:endonuclease activity"/>
    <property type="evidence" value="ECO:0007669"/>
    <property type="project" value="UniProtKB-KW"/>
</dbReference>
<dbReference type="FunFam" id="3.30.70.270:FF:000020">
    <property type="entry name" value="Transposon Tf2-6 polyprotein-like Protein"/>
    <property type="match status" value="1"/>
</dbReference>
<dbReference type="CDD" id="cd01647">
    <property type="entry name" value="RT_LTR"/>
    <property type="match status" value="1"/>
</dbReference>
<organism evidence="9 10">
    <name type="scientific">Brachionus calyciflorus</name>
    <dbReference type="NCBI Taxonomy" id="104777"/>
    <lineage>
        <taxon>Eukaryota</taxon>
        <taxon>Metazoa</taxon>
        <taxon>Spiralia</taxon>
        <taxon>Gnathifera</taxon>
        <taxon>Rotifera</taxon>
        <taxon>Eurotatoria</taxon>
        <taxon>Monogononta</taxon>
        <taxon>Pseudotrocha</taxon>
        <taxon>Ploima</taxon>
        <taxon>Brachionidae</taxon>
        <taxon>Brachionus</taxon>
    </lineage>
</organism>
<keyword evidence="7" id="KW-0695">RNA-directed DNA polymerase</keyword>
<dbReference type="CDD" id="cd00303">
    <property type="entry name" value="retropepsin_like"/>
    <property type="match status" value="1"/>
</dbReference>
<dbReference type="GO" id="GO:0003964">
    <property type="term" value="F:RNA-directed DNA polymerase activity"/>
    <property type="evidence" value="ECO:0007669"/>
    <property type="project" value="UniProtKB-KW"/>
</dbReference>
<dbReference type="Gene3D" id="3.30.70.270">
    <property type="match status" value="2"/>
</dbReference>
<evidence type="ECO:0000256" key="6">
    <source>
        <dbReference type="ARBA" id="ARBA00022801"/>
    </source>
</evidence>
<dbReference type="SUPFAM" id="SSF56672">
    <property type="entry name" value="DNA/RNA polymerases"/>
    <property type="match status" value="1"/>
</dbReference>
<dbReference type="InterPro" id="IPR050951">
    <property type="entry name" value="Retrovirus_Pol_polyprotein"/>
</dbReference>
<evidence type="ECO:0000259" key="8">
    <source>
        <dbReference type="Pfam" id="PF00078"/>
    </source>
</evidence>
<dbReference type="Pfam" id="PF00078">
    <property type="entry name" value="RVT_1"/>
    <property type="match status" value="1"/>
</dbReference>
<keyword evidence="2" id="KW-0808">Transferase</keyword>
<keyword evidence="6" id="KW-0378">Hydrolase</keyword>
<dbReference type="InterPro" id="IPR043502">
    <property type="entry name" value="DNA/RNA_pol_sf"/>
</dbReference>
<sequence length="481" mass="55330">MEYVYICNSSNLLCVSRFVNGHSIKFALDSGCTTSIIRSKFVKNFGLNLNGSRIKIKTANNSISKVDGKTENHEHNDGIHGLDWFMRTGASLHPSIKKLKFPSKFVLLDTLEIENCNKVVTENLSEEVFLIETSEDFYIAEEDWSLESGLSKIEIKPVEELRGDDYRLFKEALDSIKDRFAKDIKDLEKSKVGKHVIRTTDDVPIFLKPYRISIKEGELIRKEIQTMLDNEIIEVSTSPWKLNQKTITETWPLPRVDDILARLNGSTYYSTLDLISSYWQVEMDSKSKEKTAFSTPDGHYQFKRLPFGLKNAPAQFSRMMYRIFGNKSYCEVYLDDIIIHSKSLEEHKEHIRLVAEALRINGLKLKPTKCHWFAKKVKVLGFIVSGSSIEMDPSKVKAFVDRKPPKNIKQVQEFSGATDYYRVFIKDYASIAHPLYNLLKKDVKFNWGLEHDNAFGKLIVLAYSLNSPVTSILFRDNFTEI</sequence>
<dbReference type="InterPro" id="IPR021109">
    <property type="entry name" value="Peptidase_aspartic_dom_sf"/>
</dbReference>
<dbReference type="FunFam" id="3.10.10.10:FF:000007">
    <property type="entry name" value="Retrovirus-related Pol polyprotein from transposon 17.6-like Protein"/>
    <property type="match status" value="1"/>
</dbReference>
<dbReference type="InterPro" id="IPR000477">
    <property type="entry name" value="RT_dom"/>
</dbReference>
<keyword evidence="3" id="KW-0548">Nucleotidyltransferase</keyword>
<evidence type="ECO:0000256" key="4">
    <source>
        <dbReference type="ARBA" id="ARBA00022722"/>
    </source>
</evidence>
<evidence type="ECO:0000256" key="5">
    <source>
        <dbReference type="ARBA" id="ARBA00022759"/>
    </source>
</evidence>
<dbReference type="PANTHER" id="PTHR37984:SF5">
    <property type="entry name" value="PROTEIN NYNRIN-LIKE"/>
    <property type="match status" value="1"/>
</dbReference>
<dbReference type="EMBL" id="CAJNOC010000461">
    <property type="protein sequence ID" value="CAF0764255.1"/>
    <property type="molecule type" value="Genomic_DNA"/>
</dbReference>
<evidence type="ECO:0000313" key="10">
    <source>
        <dbReference type="Proteomes" id="UP000663879"/>
    </source>
</evidence>
<dbReference type="OrthoDB" id="9632826at2759"/>
<keyword evidence="10" id="KW-1185">Reference proteome</keyword>
<name>A0A813QAU7_9BILA</name>
<evidence type="ECO:0000256" key="2">
    <source>
        <dbReference type="ARBA" id="ARBA00022679"/>
    </source>
</evidence>
<dbReference type="GO" id="GO:0006508">
    <property type="term" value="P:proteolysis"/>
    <property type="evidence" value="ECO:0007669"/>
    <property type="project" value="UniProtKB-KW"/>
</dbReference>
<feature type="domain" description="Reverse transcriptase" evidence="8">
    <location>
        <begin position="220"/>
        <end position="384"/>
    </location>
</feature>
<gene>
    <name evidence="9" type="ORF">OXX778_LOCUS4600</name>
</gene>
<dbReference type="GO" id="GO:0008233">
    <property type="term" value="F:peptidase activity"/>
    <property type="evidence" value="ECO:0007669"/>
    <property type="project" value="UniProtKB-KW"/>
</dbReference>
<proteinExistence type="predicted"/>
<dbReference type="Gene3D" id="2.40.70.10">
    <property type="entry name" value="Acid Proteases"/>
    <property type="match status" value="1"/>
</dbReference>
<evidence type="ECO:0000256" key="3">
    <source>
        <dbReference type="ARBA" id="ARBA00022695"/>
    </source>
</evidence>
<reference evidence="9" key="1">
    <citation type="submission" date="2021-02" db="EMBL/GenBank/DDBJ databases">
        <authorList>
            <person name="Nowell W R."/>
        </authorList>
    </citation>
    <scope>NUCLEOTIDE SEQUENCE</scope>
    <source>
        <strain evidence="9">Ploen Becks lab</strain>
    </source>
</reference>
<dbReference type="PANTHER" id="PTHR37984">
    <property type="entry name" value="PROTEIN CBG26694"/>
    <property type="match status" value="1"/>
</dbReference>
<keyword evidence="4" id="KW-0540">Nuclease</keyword>
<accession>A0A813QAU7</accession>
<dbReference type="SUPFAM" id="SSF50630">
    <property type="entry name" value="Acid proteases"/>
    <property type="match status" value="1"/>
</dbReference>
<dbReference type="Proteomes" id="UP000663879">
    <property type="component" value="Unassembled WGS sequence"/>
</dbReference>
<comment type="caution">
    <text evidence="9">The sequence shown here is derived from an EMBL/GenBank/DDBJ whole genome shotgun (WGS) entry which is preliminary data.</text>
</comment>
<evidence type="ECO:0000313" key="9">
    <source>
        <dbReference type="EMBL" id="CAF0764255.1"/>
    </source>
</evidence>
<dbReference type="Gene3D" id="3.10.10.10">
    <property type="entry name" value="HIV Type 1 Reverse Transcriptase, subunit A, domain 1"/>
    <property type="match status" value="2"/>
</dbReference>
<evidence type="ECO:0000256" key="1">
    <source>
        <dbReference type="ARBA" id="ARBA00022670"/>
    </source>
</evidence>